<evidence type="ECO:0000256" key="15">
    <source>
        <dbReference type="PIRNR" id="PIRNR004491"/>
    </source>
</evidence>
<dbReference type="InterPro" id="IPR023468">
    <property type="entry name" value="Riboflavin_kinase"/>
</dbReference>
<dbReference type="GO" id="GO:0006747">
    <property type="term" value="P:FAD biosynthetic process"/>
    <property type="evidence" value="ECO:0007669"/>
    <property type="project" value="UniProtKB-UniRule"/>
</dbReference>
<dbReference type="NCBIfam" id="NF004163">
    <property type="entry name" value="PRK05627.1-6"/>
    <property type="match status" value="1"/>
</dbReference>
<dbReference type="InterPro" id="IPR004821">
    <property type="entry name" value="Cyt_trans-like"/>
</dbReference>
<accession>A0AAP7L4L5</accession>
<comment type="function">
    <text evidence="1">Catalyzes the phosphorylation of riboflavin to FMN followed by the adenylation of FMN to FAD.</text>
</comment>
<proteinExistence type="inferred from homology"/>
<organism evidence="17 18">
    <name type="scientific">Aggregatibacter aphrophilus</name>
    <name type="common">Haemophilus aphrophilus</name>
    <dbReference type="NCBI Taxonomy" id="732"/>
    <lineage>
        <taxon>Bacteria</taxon>
        <taxon>Pseudomonadati</taxon>
        <taxon>Pseudomonadota</taxon>
        <taxon>Gammaproteobacteria</taxon>
        <taxon>Pasteurellales</taxon>
        <taxon>Pasteurellaceae</taxon>
        <taxon>Aggregatibacter</taxon>
    </lineage>
</organism>
<evidence type="ECO:0000256" key="6">
    <source>
        <dbReference type="ARBA" id="ARBA00022679"/>
    </source>
</evidence>
<evidence type="ECO:0000256" key="7">
    <source>
        <dbReference type="ARBA" id="ARBA00022695"/>
    </source>
</evidence>
<keyword evidence="11 15" id="KW-0067">ATP-binding</keyword>
<dbReference type="SMART" id="SM00904">
    <property type="entry name" value="Flavokinase"/>
    <property type="match status" value="1"/>
</dbReference>
<evidence type="ECO:0000256" key="12">
    <source>
        <dbReference type="ARBA" id="ARBA00023268"/>
    </source>
</evidence>
<dbReference type="Proteomes" id="UP000092746">
    <property type="component" value="Unassembled WGS sequence"/>
</dbReference>
<evidence type="ECO:0000256" key="8">
    <source>
        <dbReference type="ARBA" id="ARBA00022741"/>
    </source>
</evidence>
<dbReference type="EC" id="2.7.1.26" evidence="15"/>
<dbReference type="NCBIfam" id="NF004160">
    <property type="entry name" value="PRK05627.1-3"/>
    <property type="match status" value="1"/>
</dbReference>
<dbReference type="GO" id="GO:0005524">
    <property type="term" value="F:ATP binding"/>
    <property type="evidence" value="ECO:0007669"/>
    <property type="project" value="UniProtKB-UniRule"/>
</dbReference>
<dbReference type="Gene3D" id="3.40.50.620">
    <property type="entry name" value="HUPs"/>
    <property type="match status" value="1"/>
</dbReference>
<evidence type="ECO:0000256" key="5">
    <source>
        <dbReference type="ARBA" id="ARBA00022643"/>
    </source>
</evidence>
<comment type="pathway">
    <text evidence="3 15">Cofactor biosynthesis; FMN biosynthesis; FMN from riboflavin (ATP route): step 1/1.</text>
</comment>
<dbReference type="SUPFAM" id="SSF52374">
    <property type="entry name" value="Nucleotidylyl transferase"/>
    <property type="match status" value="1"/>
</dbReference>
<evidence type="ECO:0000256" key="9">
    <source>
        <dbReference type="ARBA" id="ARBA00022777"/>
    </source>
</evidence>
<dbReference type="EMBL" id="MAQE01000001">
    <property type="protein sequence ID" value="OBY54162.1"/>
    <property type="molecule type" value="Genomic_DNA"/>
</dbReference>
<comment type="pathway">
    <text evidence="2 15">Cofactor biosynthesis; FAD biosynthesis; FAD from FMN: step 1/1.</text>
</comment>
<dbReference type="PIRSF" id="PIRSF004491">
    <property type="entry name" value="FAD_Synth"/>
    <property type="match status" value="1"/>
</dbReference>
<dbReference type="InterPro" id="IPR023465">
    <property type="entry name" value="Riboflavin_kinase_dom_sf"/>
</dbReference>
<dbReference type="Pfam" id="PF06574">
    <property type="entry name" value="FAD_syn"/>
    <property type="match status" value="1"/>
</dbReference>
<dbReference type="GO" id="GO:0008531">
    <property type="term" value="F:riboflavin kinase activity"/>
    <property type="evidence" value="ECO:0007669"/>
    <property type="project" value="UniProtKB-UniRule"/>
</dbReference>
<sequence length="339" mass="38352">MQLIRGLGNLPHNLQGCTLTIGNFDGVHLGHQAILRHLRQKADELNLPMAVMLFEPQPREYFLGEKAPARLMRLRDKLHYLKQAGVDIVIVAKFDRTFAGMPAEQFVEDWLVRTLNVKFLSIGDDFKFGAKRQGNFAMLQQAGEKFGFTVEDNRSFCLDELRISSTAIREALANDDLTLAEKLLGRPYRILGRVIHGNQLGRTIGFPTANIRLHRQVNPVKGVYAVRVFIIEPSSIIHPSGAVEQADVQNASRFVRLKSGTFFNGVANIGTRPTINGVNQLLEAHLFDFQGDIYGQWLEVELCHKIRNEMKFASFDDLKDQIAKDVETAKNMFKTDRTF</sequence>
<feature type="domain" description="Riboflavin kinase" evidence="16">
    <location>
        <begin position="183"/>
        <end position="334"/>
    </location>
</feature>
<reference evidence="17 18" key="1">
    <citation type="submission" date="2016-06" db="EMBL/GenBank/DDBJ databases">
        <title>Simultaneous identification of Haemophilus influenzae and Haemophilus haemolyticus using TaqMan real-time PCR.</title>
        <authorList>
            <person name="Price E.P."/>
            <person name="Sarovich D.S."/>
            <person name="Harris T."/>
            <person name="Spargo J.C."/>
            <person name="Nosworthy E."/>
            <person name="Beissbarth J."/>
            <person name="Smith-Vaughan H."/>
        </authorList>
    </citation>
    <scope>NUCLEOTIDE SEQUENCE [LARGE SCALE GENOMIC DNA]</scope>
    <source>
        <strain evidence="17 18">ATCC 7901</strain>
    </source>
</reference>
<evidence type="ECO:0000256" key="11">
    <source>
        <dbReference type="ARBA" id="ARBA00022840"/>
    </source>
</evidence>
<evidence type="ECO:0000256" key="14">
    <source>
        <dbReference type="ARBA" id="ARBA00049494"/>
    </source>
</evidence>
<dbReference type="FunFam" id="3.40.50.620:FF:000021">
    <property type="entry name" value="Riboflavin biosynthesis protein"/>
    <property type="match status" value="1"/>
</dbReference>
<evidence type="ECO:0000256" key="13">
    <source>
        <dbReference type="ARBA" id="ARBA00047880"/>
    </source>
</evidence>
<dbReference type="SUPFAM" id="SSF82114">
    <property type="entry name" value="Riboflavin kinase-like"/>
    <property type="match status" value="1"/>
</dbReference>
<keyword evidence="10 15" id="KW-0274">FAD</keyword>
<keyword evidence="7 15" id="KW-0548">Nucleotidyltransferase</keyword>
<dbReference type="Pfam" id="PF01687">
    <property type="entry name" value="Flavokinase"/>
    <property type="match status" value="1"/>
</dbReference>
<keyword evidence="9 15" id="KW-0418">Kinase</keyword>
<dbReference type="CDD" id="cd02064">
    <property type="entry name" value="FAD_synthetase_N"/>
    <property type="match status" value="1"/>
</dbReference>
<keyword evidence="4 15" id="KW-0285">Flavoprotein</keyword>
<dbReference type="PANTHER" id="PTHR22749:SF6">
    <property type="entry name" value="RIBOFLAVIN KINASE"/>
    <property type="match status" value="1"/>
</dbReference>
<dbReference type="GO" id="GO:0009398">
    <property type="term" value="P:FMN biosynthetic process"/>
    <property type="evidence" value="ECO:0007669"/>
    <property type="project" value="UniProtKB-UniRule"/>
</dbReference>
<evidence type="ECO:0000313" key="18">
    <source>
        <dbReference type="Proteomes" id="UP000092746"/>
    </source>
</evidence>
<comment type="similarity">
    <text evidence="15">Belongs to the ribF family.</text>
</comment>
<keyword evidence="12" id="KW-0511">Multifunctional enzyme</keyword>
<keyword evidence="5 15" id="KW-0288">FMN</keyword>
<evidence type="ECO:0000313" key="17">
    <source>
        <dbReference type="EMBL" id="OBY54162.1"/>
    </source>
</evidence>
<comment type="caution">
    <text evidence="17">The sequence shown here is derived from an EMBL/GenBank/DDBJ whole genome shotgun (WGS) entry which is preliminary data.</text>
</comment>
<dbReference type="InterPro" id="IPR015865">
    <property type="entry name" value="Riboflavin_kinase_bac/euk"/>
</dbReference>
<comment type="catalytic activity">
    <reaction evidence="14 15">
        <text>FMN + ATP + H(+) = FAD + diphosphate</text>
        <dbReference type="Rhea" id="RHEA:17237"/>
        <dbReference type="ChEBI" id="CHEBI:15378"/>
        <dbReference type="ChEBI" id="CHEBI:30616"/>
        <dbReference type="ChEBI" id="CHEBI:33019"/>
        <dbReference type="ChEBI" id="CHEBI:57692"/>
        <dbReference type="ChEBI" id="CHEBI:58210"/>
        <dbReference type="EC" id="2.7.7.2"/>
    </reaction>
</comment>
<dbReference type="NCBIfam" id="TIGR00125">
    <property type="entry name" value="cyt_tran_rel"/>
    <property type="match status" value="1"/>
</dbReference>
<gene>
    <name evidence="17" type="ORF">BBB52_01555</name>
</gene>
<dbReference type="InterPro" id="IPR014729">
    <property type="entry name" value="Rossmann-like_a/b/a_fold"/>
</dbReference>
<dbReference type="AlphaFoldDB" id="A0AAP7L4L5"/>
<evidence type="ECO:0000256" key="1">
    <source>
        <dbReference type="ARBA" id="ARBA00002121"/>
    </source>
</evidence>
<dbReference type="RefSeq" id="WP_065294705.1">
    <property type="nucleotide sequence ID" value="NZ_MAQE01000001.1"/>
</dbReference>
<dbReference type="GO" id="GO:0003919">
    <property type="term" value="F:FMN adenylyltransferase activity"/>
    <property type="evidence" value="ECO:0007669"/>
    <property type="project" value="UniProtKB-UniRule"/>
</dbReference>
<comment type="catalytic activity">
    <reaction evidence="13 15">
        <text>riboflavin + ATP = FMN + ADP + H(+)</text>
        <dbReference type="Rhea" id="RHEA:14357"/>
        <dbReference type="ChEBI" id="CHEBI:15378"/>
        <dbReference type="ChEBI" id="CHEBI:30616"/>
        <dbReference type="ChEBI" id="CHEBI:57986"/>
        <dbReference type="ChEBI" id="CHEBI:58210"/>
        <dbReference type="ChEBI" id="CHEBI:456216"/>
        <dbReference type="EC" id="2.7.1.26"/>
    </reaction>
</comment>
<keyword evidence="8 15" id="KW-0547">Nucleotide-binding</keyword>
<dbReference type="Gene3D" id="2.40.30.30">
    <property type="entry name" value="Riboflavin kinase-like"/>
    <property type="match status" value="1"/>
</dbReference>
<name>A0AAP7L4L5_AGGAP</name>
<dbReference type="PANTHER" id="PTHR22749">
    <property type="entry name" value="RIBOFLAVIN KINASE/FMN ADENYLYLTRANSFERASE"/>
    <property type="match status" value="1"/>
</dbReference>
<dbReference type="InterPro" id="IPR015864">
    <property type="entry name" value="FAD_synthase"/>
</dbReference>
<evidence type="ECO:0000256" key="4">
    <source>
        <dbReference type="ARBA" id="ARBA00022630"/>
    </source>
</evidence>
<evidence type="ECO:0000256" key="3">
    <source>
        <dbReference type="ARBA" id="ARBA00005201"/>
    </source>
</evidence>
<dbReference type="NCBIfam" id="TIGR00083">
    <property type="entry name" value="ribF"/>
    <property type="match status" value="1"/>
</dbReference>
<evidence type="ECO:0000259" key="16">
    <source>
        <dbReference type="SMART" id="SM00904"/>
    </source>
</evidence>
<dbReference type="EC" id="2.7.7.2" evidence="15"/>
<dbReference type="GO" id="GO:0009231">
    <property type="term" value="P:riboflavin biosynthetic process"/>
    <property type="evidence" value="ECO:0007669"/>
    <property type="project" value="InterPro"/>
</dbReference>
<protein>
    <recommendedName>
        <fullName evidence="15">Riboflavin biosynthesis protein</fullName>
    </recommendedName>
    <domain>
        <recommendedName>
            <fullName evidence="15">Riboflavin kinase</fullName>
            <ecNumber evidence="15">2.7.1.26</ecNumber>
        </recommendedName>
        <alternativeName>
            <fullName evidence="15">Flavokinase</fullName>
        </alternativeName>
    </domain>
    <domain>
        <recommendedName>
            <fullName evidence="15">FMN adenylyltransferase</fullName>
            <ecNumber evidence="15">2.7.7.2</ecNumber>
        </recommendedName>
        <alternativeName>
            <fullName evidence="15">FAD pyrophosphorylase</fullName>
        </alternativeName>
        <alternativeName>
            <fullName evidence="15">FAD synthase</fullName>
        </alternativeName>
    </domain>
</protein>
<keyword evidence="6 15" id="KW-0808">Transferase</keyword>
<dbReference type="InterPro" id="IPR002606">
    <property type="entry name" value="Riboflavin_kinase_bac"/>
</dbReference>
<evidence type="ECO:0000256" key="2">
    <source>
        <dbReference type="ARBA" id="ARBA00004726"/>
    </source>
</evidence>
<evidence type="ECO:0000256" key="10">
    <source>
        <dbReference type="ARBA" id="ARBA00022827"/>
    </source>
</evidence>